<sequence>MATLFVRNLPPTATEASLAAHFSAAVGPVRRAIAVVERGSDRCVGYGFVQFALPADAVRAVDILAGDLYGGRPLRVEAARPRNRAGGRAAVTAAGGKGLGGKARAGGKGGGDGEGEDAGGTASEANGADAGGVGAGDADEPDVSGFAFEDAPLKRAAADADVAVSKAAAARAAAHPSRRGVPQPRGALPTRTVVLSVRGGGSGGRGQAAATIDLAAVAPLAEAAAAGAPGGGGVVERTVANVDGLGGTTAEPAVPSDGARVVCSSFLAARAVAAALHGAAVVTVPGGGRHLVADASIGTAASARRSRLIVRNLPFTLRPSDVRRVVEEVTGAGAVRSVHLPPPAGRVADHVAVAAAAAKGKKKAAAAGETAANGEDAAVPCGGFGFVELFLASDAKAAVERVSGRKVGGRVIAVDYALAKSRNPEELARTVFVRNLLFETSANELRTSLIAAVGAGIEQCVLVHDPVTRRPRGTAFVRFAAPEAAARAVTACAAGAGGIRVGGRPLLLSPAVDRSRASALAATPDTASGVPLARPARGKGDEKPDARNMHLAWVGYLDPDAAAAAGLSPDDIARREASAASKRAKLSTNPNAYVSDVRLSLRNLPLTVLEPTLRRVAVVAAGAGGVGGGYRAARVVRHVKVATDEARAAPRAARGEAGAPLWVAPRAARNDDDDDDDDGLGSEDDGGGGGGLRGSRAAATTAGRPGRSRGYAFIEFTTPAYARTALESLNNCANVAAAYASAAGLDAGAPLAQQVAAAWPPGRRLMAEYAVEDRRQVAVLERVREAARRNAERQREAAAAAAARAAGTAKPGRGQGGGRGGAGGRGGSRGGGCGAARGGGARGSAGRVLPPDALAGGGTGWKRSRPAAGVGAAAAGPLRGRGGAVSAGTTPAAAAAGGGARKKARHGGGPSAPSNPAAAVAVAAAAAAAGAARSVVAARGRAKLRPAGGTKAPAGGRKAVAGGAKVAAGGAKAAAGGRPASQSAAARMAAVAAFVKTGTPLA</sequence>
<organism evidence="1 2">
    <name type="scientific">Pyropia yezoensis</name>
    <name type="common">Susabi-nori</name>
    <name type="synonym">Porphyra yezoensis</name>
    <dbReference type="NCBI Taxonomy" id="2788"/>
    <lineage>
        <taxon>Eukaryota</taxon>
        <taxon>Rhodophyta</taxon>
        <taxon>Bangiophyceae</taxon>
        <taxon>Bangiales</taxon>
        <taxon>Bangiaceae</taxon>
        <taxon>Pyropia</taxon>
    </lineage>
</organism>
<gene>
    <name evidence="1" type="ORF">I4F81_009678</name>
</gene>
<comment type="caution">
    <text evidence="1">The sequence shown here is derived from an EMBL/GenBank/DDBJ whole genome shotgun (WGS) entry which is preliminary data.</text>
</comment>
<proteinExistence type="predicted"/>
<evidence type="ECO:0000313" key="1">
    <source>
        <dbReference type="EMBL" id="KAK1867169.1"/>
    </source>
</evidence>
<dbReference type="EMBL" id="CM020620">
    <property type="protein sequence ID" value="KAK1867169.1"/>
    <property type="molecule type" value="Genomic_DNA"/>
</dbReference>
<accession>A0ACC3CA67</accession>
<name>A0ACC3CA67_PYRYE</name>
<evidence type="ECO:0000313" key="2">
    <source>
        <dbReference type="Proteomes" id="UP000798662"/>
    </source>
</evidence>
<dbReference type="Proteomes" id="UP000798662">
    <property type="component" value="Chromosome 3"/>
</dbReference>
<protein>
    <submittedName>
        <fullName evidence="1">Uncharacterized protein</fullName>
    </submittedName>
</protein>
<keyword evidence="2" id="KW-1185">Reference proteome</keyword>
<reference evidence="1" key="1">
    <citation type="submission" date="2019-11" db="EMBL/GenBank/DDBJ databases">
        <title>Nori genome reveals adaptations in red seaweeds to the harsh intertidal environment.</title>
        <authorList>
            <person name="Wang D."/>
            <person name="Mao Y."/>
        </authorList>
    </citation>
    <scope>NUCLEOTIDE SEQUENCE</scope>
    <source>
        <tissue evidence="1">Gametophyte</tissue>
    </source>
</reference>